<name>A0A3M0HAM2_9CORY</name>
<evidence type="ECO:0000313" key="2">
    <source>
        <dbReference type="EMBL" id="RMB60675.1"/>
    </source>
</evidence>
<keyword evidence="4" id="KW-1185">Reference proteome</keyword>
<evidence type="ECO:0000313" key="1">
    <source>
        <dbReference type="EMBL" id="MBM0243452.1"/>
    </source>
</evidence>
<organism evidence="2 3">
    <name type="scientific">Corynebacterium macginleyi</name>
    <dbReference type="NCBI Taxonomy" id="38290"/>
    <lineage>
        <taxon>Bacteria</taxon>
        <taxon>Bacillati</taxon>
        <taxon>Actinomycetota</taxon>
        <taxon>Actinomycetes</taxon>
        <taxon>Mycobacteriales</taxon>
        <taxon>Corynebacteriaceae</taxon>
        <taxon>Corynebacterium</taxon>
    </lineage>
</organism>
<dbReference type="RefSeq" id="WP_121911408.1">
    <property type="nucleotide sequence ID" value="NZ_CP068291.1"/>
</dbReference>
<proteinExistence type="predicted"/>
<evidence type="ECO:0008006" key="5">
    <source>
        <dbReference type="Google" id="ProtNLM"/>
    </source>
</evidence>
<dbReference type="EMBL" id="JAACBX020000001">
    <property type="protein sequence ID" value="MBM0243452.1"/>
    <property type="molecule type" value="Genomic_DNA"/>
</dbReference>
<dbReference type="AlphaFoldDB" id="A0A3M0HAM2"/>
<gene>
    <name evidence="2" type="ORF">D9543_06195</name>
    <name evidence="1" type="ORF">GWO63_004015</name>
</gene>
<evidence type="ECO:0000313" key="4">
    <source>
        <dbReference type="Proteomes" id="UP001518680"/>
    </source>
</evidence>
<dbReference type="OrthoDB" id="3268477at2"/>
<protein>
    <recommendedName>
        <fullName evidence="5">SPOR domain-containing protein</fullName>
    </recommendedName>
</protein>
<dbReference type="Proteomes" id="UP001518680">
    <property type="component" value="Unassembled WGS sequence"/>
</dbReference>
<reference evidence="1 4" key="2">
    <citation type="submission" date="2021-01" db="EMBL/GenBank/DDBJ databases">
        <title>Complete genome sequences of Corynebacterium macginleyi strains isolated from infectious keratitis.</title>
        <authorList>
            <person name="Sagerfors S."/>
            <person name="Poehlein A."/>
            <person name="Soderquist B."/>
            <person name="Bruggemann H."/>
        </authorList>
    </citation>
    <scope>NUCLEOTIDE SEQUENCE [LARGE SCALE GENOMIC DNA]</scope>
    <source>
        <strain evidence="1 4">12T220</strain>
    </source>
</reference>
<sequence length="64" mass="7324">MAITADEKWYYDPSTKKVSRGKVSGWENRMGPYDTREEAERAIEIARARTKAADAADKEDDGWE</sequence>
<accession>A0A3M0HAM2</accession>
<dbReference type="Proteomes" id="UP000270649">
    <property type="component" value="Unassembled WGS sequence"/>
</dbReference>
<reference evidence="2 3" key="1">
    <citation type="submission" date="2018-10" db="EMBL/GenBank/DDBJ databases">
        <title>Corynebacterium macginleyi genome sequencing and assembly of the type strain and two clinical samples.</title>
        <authorList>
            <person name="Bernier A.-M."/>
            <person name="Bernard K."/>
        </authorList>
    </citation>
    <scope>NUCLEOTIDE SEQUENCE [LARGE SCALE GENOMIC DNA]</scope>
    <source>
        <strain evidence="2 3">NML 120205</strain>
    </source>
</reference>
<evidence type="ECO:0000313" key="3">
    <source>
        <dbReference type="Proteomes" id="UP000270649"/>
    </source>
</evidence>
<comment type="caution">
    <text evidence="2">The sequence shown here is derived from an EMBL/GenBank/DDBJ whole genome shotgun (WGS) entry which is preliminary data.</text>
</comment>
<dbReference type="GeneID" id="92745723"/>
<dbReference type="EMBL" id="REGC01000006">
    <property type="protein sequence ID" value="RMB60675.1"/>
    <property type="molecule type" value="Genomic_DNA"/>
</dbReference>